<gene>
    <name evidence="1" type="ORF">INT47_011576</name>
</gene>
<keyword evidence="2" id="KW-1185">Reference proteome</keyword>
<sequence length="147" mass="17125">MSTLNAFGFTTKRRGRSYDIPSKAIPSDNTVAFIQPIDLPKRKIIPKKTITAYFSPVEEEPLCVIRKKIPMMEMVSQIQLEYALDSDIEVNVRHHEEDNYTLKRQKTMDGLSYAMHKYLNIAHTQLRHKMTAEESNMFTITMMQELL</sequence>
<organism evidence="1 2">
    <name type="scientific">Mucor saturninus</name>
    <dbReference type="NCBI Taxonomy" id="64648"/>
    <lineage>
        <taxon>Eukaryota</taxon>
        <taxon>Fungi</taxon>
        <taxon>Fungi incertae sedis</taxon>
        <taxon>Mucoromycota</taxon>
        <taxon>Mucoromycotina</taxon>
        <taxon>Mucoromycetes</taxon>
        <taxon>Mucorales</taxon>
        <taxon>Mucorineae</taxon>
        <taxon>Mucoraceae</taxon>
        <taxon>Mucor</taxon>
    </lineage>
</organism>
<protein>
    <submittedName>
        <fullName evidence="1">Uncharacterized protein</fullName>
    </submittedName>
</protein>
<comment type="caution">
    <text evidence="1">The sequence shown here is derived from an EMBL/GenBank/DDBJ whole genome shotgun (WGS) entry which is preliminary data.</text>
</comment>
<evidence type="ECO:0000313" key="2">
    <source>
        <dbReference type="Proteomes" id="UP000603453"/>
    </source>
</evidence>
<name>A0A8H7V2X4_9FUNG</name>
<dbReference type="Proteomes" id="UP000603453">
    <property type="component" value="Unassembled WGS sequence"/>
</dbReference>
<reference evidence="1" key="1">
    <citation type="submission" date="2020-12" db="EMBL/GenBank/DDBJ databases">
        <title>Metabolic potential, ecology and presence of endohyphal bacteria is reflected in genomic diversity of Mucoromycotina.</title>
        <authorList>
            <person name="Muszewska A."/>
            <person name="Okrasinska A."/>
            <person name="Steczkiewicz K."/>
            <person name="Drgas O."/>
            <person name="Orlowska M."/>
            <person name="Perlinska-Lenart U."/>
            <person name="Aleksandrzak-Piekarczyk T."/>
            <person name="Szatraj K."/>
            <person name="Zielenkiewicz U."/>
            <person name="Pilsyk S."/>
            <person name="Malc E."/>
            <person name="Mieczkowski P."/>
            <person name="Kruszewska J.S."/>
            <person name="Biernat P."/>
            <person name="Pawlowska J."/>
        </authorList>
    </citation>
    <scope>NUCLEOTIDE SEQUENCE</scope>
    <source>
        <strain evidence="1">WA0000017839</strain>
    </source>
</reference>
<accession>A0A8H7V2X4</accession>
<proteinExistence type="predicted"/>
<evidence type="ECO:0000313" key="1">
    <source>
        <dbReference type="EMBL" id="KAG2199464.1"/>
    </source>
</evidence>
<dbReference type="EMBL" id="JAEPRD010000096">
    <property type="protein sequence ID" value="KAG2199464.1"/>
    <property type="molecule type" value="Genomic_DNA"/>
</dbReference>
<dbReference type="AlphaFoldDB" id="A0A8H7V2X4"/>